<evidence type="ECO:0000256" key="2">
    <source>
        <dbReference type="ARBA" id="ARBA00023239"/>
    </source>
</evidence>
<sequence>MSPSHAIILLAHGSRDPLWRRPVEAVQARLQAAQPDAVVRCAYLELCPPTLHDVVQELATQGIRRIAVVPLFLGAGRHVREDLPLTVEALARAHPALQLRLAPHVGEDERLLQLMADIAAEAAIDQ</sequence>
<evidence type="ECO:0000313" key="3">
    <source>
        <dbReference type="EMBL" id="SDL96270.1"/>
    </source>
</evidence>
<dbReference type="SUPFAM" id="SSF53800">
    <property type="entry name" value="Chelatase"/>
    <property type="match status" value="1"/>
</dbReference>
<dbReference type="STRING" id="1527607.SAMN05428957_101319"/>
<evidence type="ECO:0000313" key="4">
    <source>
        <dbReference type="Proteomes" id="UP000198552"/>
    </source>
</evidence>
<dbReference type="GO" id="GO:0046872">
    <property type="term" value="F:metal ion binding"/>
    <property type="evidence" value="ECO:0007669"/>
    <property type="project" value="UniProtKB-KW"/>
</dbReference>
<gene>
    <name evidence="3" type="ORF">SAMN05428957_101319</name>
</gene>
<organism evidence="3 4">
    <name type="scientific">Oryzisolibacter propanilivorax</name>
    <dbReference type="NCBI Taxonomy" id="1527607"/>
    <lineage>
        <taxon>Bacteria</taxon>
        <taxon>Pseudomonadati</taxon>
        <taxon>Pseudomonadota</taxon>
        <taxon>Betaproteobacteria</taxon>
        <taxon>Burkholderiales</taxon>
        <taxon>Comamonadaceae</taxon>
        <taxon>Oryzisolibacter</taxon>
    </lineage>
</organism>
<dbReference type="InterPro" id="IPR050963">
    <property type="entry name" value="Sirohydro_Cobaltochel/CbiX"/>
</dbReference>
<keyword evidence="1" id="KW-0479">Metal-binding</keyword>
<dbReference type="PANTHER" id="PTHR33542">
    <property type="entry name" value="SIROHYDROCHLORIN FERROCHELATASE, CHLOROPLASTIC"/>
    <property type="match status" value="1"/>
</dbReference>
<accession>A0A1G9PBX2</accession>
<protein>
    <submittedName>
        <fullName evidence="3">Sirohydrochlorin cobaltochelatase</fullName>
    </submittedName>
</protein>
<dbReference type="RefSeq" id="WP_091565854.1">
    <property type="nucleotide sequence ID" value="NZ_FNHP01000001.1"/>
</dbReference>
<dbReference type="GO" id="GO:0016829">
    <property type="term" value="F:lyase activity"/>
    <property type="evidence" value="ECO:0007669"/>
    <property type="project" value="UniProtKB-KW"/>
</dbReference>
<dbReference type="OrthoDB" id="9797895at2"/>
<proteinExistence type="predicted"/>
<dbReference type="EMBL" id="FNHP01000001">
    <property type="protein sequence ID" value="SDL96270.1"/>
    <property type="molecule type" value="Genomic_DNA"/>
</dbReference>
<reference evidence="4" key="1">
    <citation type="submission" date="2016-10" db="EMBL/GenBank/DDBJ databases">
        <authorList>
            <person name="Varghese N."/>
            <person name="Submissions S."/>
        </authorList>
    </citation>
    <scope>NUCLEOTIDE SEQUENCE [LARGE SCALE GENOMIC DNA]</scope>
    <source>
        <strain evidence="4">EPL6</strain>
    </source>
</reference>
<evidence type="ECO:0000256" key="1">
    <source>
        <dbReference type="ARBA" id="ARBA00022723"/>
    </source>
</evidence>
<keyword evidence="4" id="KW-1185">Reference proteome</keyword>
<dbReference type="Gene3D" id="3.40.50.1400">
    <property type="match status" value="1"/>
</dbReference>
<dbReference type="PANTHER" id="PTHR33542:SF5">
    <property type="entry name" value="FERROCHELATASE CHE1"/>
    <property type="match status" value="1"/>
</dbReference>
<keyword evidence="2" id="KW-0456">Lyase</keyword>
<dbReference type="InterPro" id="IPR002762">
    <property type="entry name" value="CbiX-like"/>
</dbReference>
<dbReference type="Proteomes" id="UP000198552">
    <property type="component" value="Unassembled WGS sequence"/>
</dbReference>
<name>A0A1G9PBX2_9BURK</name>
<dbReference type="CDD" id="cd03416">
    <property type="entry name" value="CbiX_SirB_N"/>
    <property type="match status" value="1"/>
</dbReference>
<dbReference type="AlphaFoldDB" id="A0A1G9PBX2"/>
<dbReference type="Pfam" id="PF01903">
    <property type="entry name" value="CbiX"/>
    <property type="match status" value="1"/>
</dbReference>